<dbReference type="AlphaFoldDB" id="A0A1F7Z0A6"/>
<dbReference type="SUPFAM" id="SSF89733">
    <property type="entry name" value="L-sulfolactate dehydrogenase-like"/>
    <property type="match status" value="1"/>
</dbReference>
<name>A0A1F7Z0A6_9BACT</name>
<comment type="caution">
    <text evidence="3">The sequence shown here is derived from an EMBL/GenBank/DDBJ whole genome shotgun (WGS) entry which is preliminary data.</text>
</comment>
<dbReference type="Gene3D" id="1.10.1530.10">
    <property type="match status" value="1"/>
</dbReference>
<evidence type="ECO:0000256" key="2">
    <source>
        <dbReference type="ARBA" id="ARBA00023002"/>
    </source>
</evidence>
<evidence type="ECO:0000313" key="4">
    <source>
        <dbReference type="Proteomes" id="UP000177169"/>
    </source>
</evidence>
<accession>A0A1F7Z0A6</accession>
<dbReference type="PANTHER" id="PTHR11091">
    <property type="entry name" value="OXIDOREDUCTASE-RELATED"/>
    <property type="match status" value="1"/>
</dbReference>
<evidence type="ECO:0000313" key="3">
    <source>
        <dbReference type="EMBL" id="OGM32910.1"/>
    </source>
</evidence>
<dbReference type="EMBL" id="MGGR01000027">
    <property type="protein sequence ID" value="OGM32910.1"/>
    <property type="molecule type" value="Genomic_DNA"/>
</dbReference>
<dbReference type="STRING" id="1802505.A3D01_05030"/>
<dbReference type="Gene3D" id="3.30.1370.60">
    <property type="entry name" value="Hypothetical oxidoreductase yiak, domain 2"/>
    <property type="match status" value="1"/>
</dbReference>
<reference evidence="3 4" key="1">
    <citation type="journal article" date="2016" name="Nat. Commun.">
        <title>Thousands of microbial genomes shed light on interconnected biogeochemical processes in an aquifer system.</title>
        <authorList>
            <person name="Anantharaman K."/>
            <person name="Brown C.T."/>
            <person name="Hug L.A."/>
            <person name="Sharon I."/>
            <person name="Castelle C.J."/>
            <person name="Probst A.J."/>
            <person name="Thomas B.C."/>
            <person name="Singh A."/>
            <person name="Wilkins M.J."/>
            <person name="Karaoz U."/>
            <person name="Brodie E.L."/>
            <person name="Williams K.H."/>
            <person name="Hubbard S.S."/>
            <person name="Banfield J.F."/>
        </authorList>
    </citation>
    <scope>NUCLEOTIDE SEQUENCE [LARGE SCALE GENOMIC DNA]</scope>
</reference>
<comment type="similarity">
    <text evidence="1">Belongs to the LDH2/MDH2 oxidoreductase family.</text>
</comment>
<proteinExistence type="inferred from homology"/>
<dbReference type="PANTHER" id="PTHR11091:SF0">
    <property type="entry name" value="MALATE DEHYDROGENASE"/>
    <property type="match status" value="1"/>
</dbReference>
<dbReference type="Proteomes" id="UP000177169">
    <property type="component" value="Unassembled WGS sequence"/>
</dbReference>
<evidence type="ECO:0000256" key="1">
    <source>
        <dbReference type="ARBA" id="ARBA00006056"/>
    </source>
</evidence>
<dbReference type="GO" id="GO:0016491">
    <property type="term" value="F:oxidoreductase activity"/>
    <property type="evidence" value="ECO:0007669"/>
    <property type="project" value="UniProtKB-KW"/>
</dbReference>
<sequence>MVMKIEIKKLENLLKSALRTKYDNNYIELMLPVIMFGELAGVKSHGIIRVCSTGESILSRDPKGRPQIISRTKIAKLIDAKGNPGMLVGAIACNEVIKIAKKMGVGVVGTKGSTSSSGSLTYYLEKIAEDDLIAMIMARAPSDVAPFGGLERLLGTNPMSFGIPADTQPFIHDMATAAISYGAVARAKGLGEELPEGVAIDVEGNITRDAEKALRGAFLTFDRSYKGFGLSMIVEILAGVLPGANFLDLEEGDGWGNLFIAFDPNILSDIMVFKEKVRKMVERVRNSRSKDGDKIRIPGENKIILRDKALEGGWVDVDEKILDDIKKFDSNMEQHYLK</sequence>
<dbReference type="InterPro" id="IPR003767">
    <property type="entry name" value="Malate/L-lactate_DH-like"/>
</dbReference>
<protein>
    <recommendedName>
        <fullName evidence="5">Lactate dehydrogenase</fullName>
    </recommendedName>
</protein>
<gene>
    <name evidence="3" type="ORF">A3D01_05030</name>
</gene>
<dbReference type="InterPro" id="IPR036111">
    <property type="entry name" value="Mal/L-sulfo/L-lacto_DH-like_sf"/>
</dbReference>
<keyword evidence="2" id="KW-0560">Oxidoreductase</keyword>
<dbReference type="InterPro" id="IPR043143">
    <property type="entry name" value="Mal/L-sulf/L-lact_DH-like_NADP"/>
</dbReference>
<dbReference type="Pfam" id="PF02615">
    <property type="entry name" value="Ldh_2"/>
    <property type="match status" value="1"/>
</dbReference>
<dbReference type="InterPro" id="IPR043144">
    <property type="entry name" value="Mal/L-sulf/L-lact_DH-like_ah"/>
</dbReference>
<evidence type="ECO:0008006" key="5">
    <source>
        <dbReference type="Google" id="ProtNLM"/>
    </source>
</evidence>
<organism evidence="3 4">
    <name type="scientific">Candidatus Woesebacteria bacterium RIFCSPHIGHO2_02_FULL_39_13</name>
    <dbReference type="NCBI Taxonomy" id="1802505"/>
    <lineage>
        <taxon>Bacteria</taxon>
        <taxon>Candidatus Woeseibacteriota</taxon>
    </lineage>
</organism>